<evidence type="ECO:0000256" key="1">
    <source>
        <dbReference type="ARBA" id="ARBA00004651"/>
    </source>
</evidence>
<dbReference type="GO" id="GO:0005886">
    <property type="term" value="C:plasma membrane"/>
    <property type="evidence" value="ECO:0007669"/>
    <property type="project" value="UniProtKB-SubCell"/>
</dbReference>
<evidence type="ECO:0000256" key="7">
    <source>
        <dbReference type="ARBA" id="ARBA00023136"/>
    </source>
</evidence>
<reference evidence="9 10" key="1">
    <citation type="submission" date="2013-09" db="EMBL/GenBank/DDBJ databases">
        <authorList>
            <person name="Durkin A.S."/>
            <person name="Haft D.R."/>
            <person name="McCorrison J."/>
            <person name="Torralba M."/>
            <person name="Gillis M."/>
            <person name="Haft D.H."/>
            <person name="Methe B."/>
            <person name="Sutton G."/>
            <person name="Nelson K.E."/>
        </authorList>
    </citation>
    <scope>NUCLEOTIDE SEQUENCE [LARGE SCALE GENOMIC DNA]</scope>
    <source>
        <strain evidence="9 10">BV3C16-1</strain>
    </source>
</reference>
<evidence type="ECO:0000256" key="4">
    <source>
        <dbReference type="ARBA" id="ARBA00022475"/>
    </source>
</evidence>
<sequence length="260" mass="27703">MEIFGMTMSLYTFLLLLGGGFLAGFIDSIAGGGGLVSLPVLLASGMPTHFALGTNKFSATFGAVMSAWQFWRAGKVDRALLKKLLPFTFLGAAAGCTLMVFLSAALLRPIVIAALIGTAVFVFTKRDLGVQVRSAETIRRRLAKGIAAAFLIGAYDGFVGPGTGTFLIMSFAMLGFDFIVSAGNAKVLNLMSNATSLALLIYWRQILYFQGLVMAAAIFGGAYFGSRLAIRRGSSFIRYVMLTVTTVLIGKLLLEYVGIL</sequence>
<gene>
    <name evidence="9" type="ORF">HMPREF1250_1995</name>
</gene>
<comment type="subcellular location">
    <subcellularLocation>
        <location evidence="1 8">Cell membrane</location>
        <topology evidence="1 8">Multi-pass membrane protein</topology>
    </subcellularLocation>
</comment>
<dbReference type="PANTHER" id="PTHR30269">
    <property type="entry name" value="TRANSMEMBRANE PROTEIN YFCA"/>
    <property type="match status" value="1"/>
</dbReference>
<dbReference type="PATRIC" id="fig|1111454.3.peg.328"/>
<organism evidence="9 10">
    <name type="scientific">Megasphaera vaginalis</name>
    <name type="common">ex Srinivasan et al. 2021</name>
    <dbReference type="NCBI Taxonomy" id="1111454"/>
    <lineage>
        <taxon>Bacteria</taxon>
        <taxon>Bacillati</taxon>
        <taxon>Bacillota</taxon>
        <taxon>Negativicutes</taxon>
        <taxon>Veillonellales</taxon>
        <taxon>Veillonellaceae</taxon>
        <taxon>Megasphaera</taxon>
    </lineage>
</organism>
<dbReference type="EMBL" id="AWXA01000007">
    <property type="protein sequence ID" value="ERT61977.1"/>
    <property type="molecule type" value="Genomic_DNA"/>
</dbReference>
<feature type="transmembrane region" description="Helical" evidence="8">
    <location>
        <begin position="206"/>
        <end position="224"/>
    </location>
</feature>
<evidence type="ECO:0000256" key="3">
    <source>
        <dbReference type="ARBA" id="ARBA00022448"/>
    </source>
</evidence>
<proteinExistence type="inferred from homology"/>
<evidence type="ECO:0000256" key="2">
    <source>
        <dbReference type="ARBA" id="ARBA00009142"/>
    </source>
</evidence>
<dbReference type="InterPro" id="IPR052017">
    <property type="entry name" value="TSUP"/>
</dbReference>
<keyword evidence="4 8" id="KW-1003">Cell membrane</keyword>
<evidence type="ECO:0000256" key="8">
    <source>
        <dbReference type="RuleBase" id="RU363041"/>
    </source>
</evidence>
<accession>U7URA9</accession>
<feature type="transmembrane region" description="Helical" evidence="8">
    <location>
        <begin position="236"/>
        <end position="254"/>
    </location>
</feature>
<name>U7URA9_9FIRM</name>
<dbReference type="PANTHER" id="PTHR30269:SF0">
    <property type="entry name" value="MEMBRANE TRANSPORTER PROTEIN YFCA-RELATED"/>
    <property type="match status" value="1"/>
</dbReference>
<evidence type="ECO:0000313" key="9">
    <source>
        <dbReference type="EMBL" id="ERT61977.1"/>
    </source>
</evidence>
<feature type="transmembrane region" description="Helical" evidence="8">
    <location>
        <begin position="110"/>
        <end position="130"/>
    </location>
</feature>
<feature type="transmembrane region" description="Helical" evidence="8">
    <location>
        <begin position="142"/>
        <end position="160"/>
    </location>
</feature>
<feature type="transmembrane region" description="Helical" evidence="8">
    <location>
        <begin position="12"/>
        <end position="30"/>
    </location>
</feature>
<dbReference type="STRING" id="1111454.HMPREF1250_1995"/>
<evidence type="ECO:0000256" key="6">
    <source>
        <dbReference type="ARBA" id="ARBA00022989"/>
    </source>
</evidence>
<keyword evidence="5 8" id="KW-0812">Transmembrane</keyword>
<comment type="similarity">
    <text evidence="2 8">Belongs to the 4-toluene sulfonate uptake permease (TSUP) (TC 2.A.102) family.</text>
</comment>
<evidence type="ECO:0000256" key="5">
    <source>
        <dbReference type="ARBA" id="ARBA00022692"/>
    </source>
</evidence>
<keyword evidence="3" id="KW-0813">Transport</keyword>
<dbReference type="Proteomes" id="UP000017090">
    <property type="component" value="Unassembled WGS sequence"/>
</dbReference>
<dbReference type="InterPro" id="IPR002781">
    <property type="entry name" value="TM_pro_TauE-like"/>
</dbReference>
<keyword evidence="6 8" id="KW-1133">Transmembrane helix</keyword>
<keyword evidence="10" id="KW-1185">Reference proteome</keyword>
<keyword evidence="7 8" id="KW-0472">Membrane</keyword>
<feature type="transmembrane region" description="Helical" evidence="8">
    <location>
        <begin position="83"/>
        <end position="104"/>
    </location>
</feature>
<comment type="caution">
    <text evidence="9">The sequence shown here is derived from an EMBL/GenBank/DDBJ whole genome shotgun (WGS) entry which is preliminary data.</text>
</comment>
<protein>
    <recommendedName>
        <fullName evidence="8">Probable membrane transporter protein</fullName>
    </recommendedName>
</protein>
<feature type="transmembrane region" description="Helical" evidence="8">
    <location>
        <begin position="50"/>
        <end position="71"/>
    </location>
</feature>
<dbReference type="AlphaFoldDB" id="U7URA9"/>
<evidence type="ECO:0000313" key="10">
    <source>
        <dbReference type="Proteomes" id="UP000017090"/>
    </source>
</evidence>
<dbReference type="Pfam" id="PF01925">
    <property type="entry name" value="TauE"/>
    <property type="match status" value="1"/>
</dbReference>
<dbReference type="eggNOG" id="COG0730">
    <property type="taxonomic scope" value="Bacteria"/>
</dbReference>